<evidence type="ECO:0000256" key="5">
    <source>
        <dbReference type="ARBA" id="ARBA00011427"/>
    </source>
</evidence>
<protein>
    <recommendedName>
        <fullName evidence="7">Protein YAE1</fullName>
    </recommendedName>
    <alternativeName>
        <fullName evidence="6">Protein yae1</fullName>
    </alternativeName>
</protein>
<evidence type="ECO:0000256" key="3">
    <source>
        <dbReference type="ARBA" id="ARBA00004496"/>
    </source>
</evidence>
<keyword evidence="8" id="KW-0963">Cytoplasm</keyword>
<proteinExistence type="inferred from homology"/>
<feature type="compositionally biased region" description="Low complexity" evidence="10">
    <location>
        <begin position="76"/>
        <end position="94"/>
    </location>
</feature>
<evidence type="ECO:0000256" key="6">
    <source>
        <dbReference type="ARBA" id="ARBA00017286"/>
    </source>
</evidence>
<evidence type="ECO:0000259" key="11">
    <source>
        <dbReference type="Pfam" id="PF09811"/>
    </source>
</evidence>
<evidence type="ECO:0000313" key="13">
    <source>
        <dbReference type="Proteomes" id="UP001492380"/>
    </source>
</evidence>
<comment type="function">
    <text evidence="1">The complex LTO1:YAE1 may function as a target specific adapter that probably recruits apo-RPLI1 to the cytosolic iron-sulfur protein assembly (CIA) complex machinery. May be required for biogenesis of the large ribosomal subunit and initiation of translation.</text>
</comment>
<keyword evidence="13" id="KW-1185">Reference proteome</keyword>
<accession>A0ABR1YI86</accession>
<evidence type="ECO:0000256" key="10">
    <source>
        <dbReference type="SAM" id="MobiDB-lite"/>
    </source>
</evidence>
<evidence type="ECO:0000256" key="1">
    <source>
        <dbReference type="ARBA" id="ARBA00003836"/>
    </source>
</evidence>
<dbReference type="Proteomes" id="UP001492380">
    <property type="component" value="Unassembled WGS sequence"/>
</dbReference>
<dbReference type="PANTHER" id="PTHR18829">
    <property type="entry name" value="PROTEIN YAE1 HOMOLOG"/>
    <property type="match status" value="1"/>
</dbReference>
<evidence type="ECO:0000256" key="8">
    <source>
        <dbReference type="ARBA" id="ARBA00022490"/>
    </source>
</evidence>
<evidence type="ECO:0000256" key="9">
    <source>
        <dbReference type="ARBA" id="ARBA00023242"/>
    </source>
</evidence>
<comment type="subunit">
    <text evidence="5">May form a complex with LTO1.</text>
</comment>
<sequence>MLREDHPDISPTTAFRSLSTTTSPHHGGGGEDNGSSALDDIFGEPSPPRAPTVLSQLDDVFGCSPPRPHALHTPNPGVVSSTLESSSLPLTGGSATHHDVSDIPRLRSIHVTAGYRDGIAASKAEHVQDGFDEGFPLGATLGLLAGRVVGVLEGVVAALSKTSISATARQKLSGAQQQQEQEHGSKVTHESARQLLAQARAELDVAALVGPEFFDDEGIWRFGVDGQEDEVTFAVVAAQHPVVARWMKVVEELASDLRLDLGVLDRRGRGGEEEGDGESKMMMS</sequence>
<organism evidence="12 13">
    <name type="scientific">Phyllosticta capitalensis</name>
    <dbReference type="NCBI Taxonomy" id="121624"/>
    <lineage>
        <taxon>Eukaryota</taxon>
        <taxon>Fungi</taxon>
        <taxon>Dikarya</taxon>
        <taxon>Ascomycota</taxon>
        <taxon>Pezizomycotina</taxon>
        <taxon>Dothideomycetes</taxon>
        <taxon>Dothideomycetes incertae sedis</taxon>
        <taxon>Botryosphaeriales</taxon>
        <taxon>Phyllostictaceae</taxon>
        <taxon>Phyllosticta</taxon>
    </lineage>
</organism>
<feature type="domain" description="Essential protein Yae1 N-terminal" evidence="11">
    <location>
        <begin position="114"/>
        <end position="152"/>
    </location>
</feature>
<dbReference type="PANTHER" id="PTHR18829:SF0">
    <property type="entry name" value="PROTEIN YAE1 HOMOLOG"/>
    <property type="match status" value="1"/>
</dbReference>
<feature type="compositionally biased region" description="Polar residues" evidence="10">
    <location>
        <begin position="10"/>
        <end position="24"/>
    </location>
</feature>
<dbReference type="EMBL" id="JBBWRZ010000008">
    <property type="protein sequence ID" value="KAK8230421.1"/>
    <property type="molecule type" value="Genomic_DNA"/>
</dbReference>
<evidence type="ECO:0000256" key="7">
    <source>
        <dbReference type="ARBA" id="ARBA00018400"/>
    </source>
</evidence>
<evidence type="ECO:0000256" key="2">
    <source>
        <dbReference type="ARBA" id="ARBA00004123"/>
    </source>
</evidence>
<gene>
    <name evidence="12" type="ORF">HDK90DRAFT_455725</name>
</gene>
<dbReference type="InterPro" id="IPR019191">
    <property type="entry name" value="Essential_protein_Yae1_N"/>
</dbReference>
<name>A0ABR1YI86_9PEZI</name>
<feature type="region of interest" description="Disordered" evidence="10">
    <location>
        <begin position="64"/>
        <end position="99"/>
    </location>
</feature>
<dbReference type="Pfam" id="PF09811">
    <property type="entry name" value="Yae1_N"/>
    <property type="match status" value="1"/>
</dbReference>
<evidence type="ECO:0000313" key="12">
    <source>
        <dbReference type="EMBL" id="KAK8230421.1"/>
    </source>
</evidence>
<evidence type="ECO:0000256" key="4">
    <source>
        <dbReference type="ARBA" id="ARBA00007096"/>
    </source>
</evidence>
<feature type="region of interest" description="Disordered" evidence="10">
    <location>
        <begin position="1"/>
        <end position="51"/>
    </location>
</feature>
<comment type="subcellular location">
    <subcellularLocation>
        <location evidence="3">Cytoplasm</location>
    </subcellularLocation>
    <subcellularLocation>
        <location evidence="2">Nucleus</location>
    </subcellularLocation>
</comment>
<comment type="caution">
    <text evidence="12">The sequence shown here is derived from an EMBL/GenBank/DDBJ whole genome shotgun (WGS) entry which is preliminary data.</text>
</comment>
<comment type="similarity">
    <text evidence="4">Belongs to the YAE1 family.</text>
</comment>
<reference evidence="12 13" key="1">
    <citation type="submission" date="2024-04" db="EMBL/GenBank/DDBJ databases">
        <title>Phyllosticta paracitricarpa is synonymous to the EU quarantine fungus P. citricarpa based on phylogenomic analyses.</title>
        <authorList>
            <consortium name="Lawrence Berkeley National Laboratory"/>
            <person name="Van Ingen-Buijs V.A."/>
            <person name="Van Westerhoven A.C."/>
            <person name="Haridas S."/>
            <person name="Skiadas P."/>
            <person name="Martin F."/>
            <person name="Groenewald J.Z."/>
            <person name="Crous P.W."/>
            <person name="Seidl M.F."/>
        </authorList>
    </citation>
    <scope>NUCLEOTIDE SEQUENCE [LARGE SCALE GENOMIC DNA]</scope>
    <source>
        <strain evidence="12 13">CBS 123374</strain>
    </source>
</reference>
<keyword evidence="9" id="KW-0539">Nucleus</keyword>
<dbReference type="InterPro" id="IPR038881">
    <property type="entry name" value="Yae1-like"/>
</dbReference>